<dbReference type="InterPro" id="IPR051783">
    <property type="entry name" value="NAD(P)-dependent_oxidoreduct"/>
</dbReference>
<dbReference type="EMBL" id="WMBB01000005">
    <property type="protein sequence ID" value="MTE13368.1"/>
    <property type="molecule type" value="Genomic_DNA"/>
</dbReference>
<dbReference type="GO" id="GO:0005737">
    <property type="term" value="C:cytoplasm"/>
    <property type="evidence" value="ECO:0007669"/>
    <property type="project" value="TreeGrafter"/>
</dbReference>
<sequence length="303" mass="31167">MRVFVTGASGHLGSAVVPALRAAGHQIVGLARSDAAAAVLQARGVEVVRGSLTDLELLATAAAAADGVVHLAYDHEALVSGDIAGAAATDLRVAEAIGDALAGSGKPFTAASGTLLLASLGLNRPGLETDVAAESSPRVATENLVIGLAGRGVRSSMVRLPPIVHSHLDHHGFAHVLIGIARRTGVAGYLGDGANRWPACHTLDAAELFRLAVESAPAGTRLHAVGDEGIPFREIAETIGRRLGLPAAPIEPDQAAEHFGFLSFIAGADNPTDSSLTREVMSWKPTHPGLLEDLEEGHYFDVA</sequence>
<dbReference type="RefSeq" id="WP_154787868.1">
    <property type="nucleotide sequence ID" value="NZ_WMBB01000005.1"/>
</dbReference>
<dbReference type="Proteomes" id="UP000432464">
    <property type="component" value="Unassembled WGS sequence"/>
</dbReference>
<gene>
    <name evidence="2" type="ORF">GLP40_11360</name>
</gene>
<dbReference type="AlphaFoldDB" id="A0A6I3KWW2"/>
<evidence type="ECO:0000259" key="1">
    <source>
        <dbReference type="Pfam" id="PF01370"/>
    </source>
</evidence>
<comment type="caution">
    <text evidence="2">The sequence shown here is derived from an EMBL/GenBank/DDBJ whole genome shotgun (WGS) entry which is preliminary data.</text>
</comment>
<dbReference type="Pfam" id="PF01370">
    <property type="entry name" value="Epimerase"/>
    <property type="match status" value="1"/>
</dbReference>
<organism evidence="2 3">
    <name type="scientific">Nocardia aurantiaca</name>
    <dbReference type="NCBI Taxonomy" id="2675850"/>
    <lineage>
        <taxon>Bacteria</taxon>
        <taxon>Bacillati</taxon>
        <taxon>Actinomycetota</taxon>
        <taxon>Actinomycetes</taxon>
        <taxon>Mycobacteriales</taxon>
        <taxon>Nocardiaceae</taxon>
        <taxon>Nocardia</taxon>
    </lineage>
</organism>
<dbReference type="GO" id="GO:0004029">
    <property type="term" value="F:aldehyde dehydrogenase (NAD+) activity"/>
    <property type="evidence" value="ECO:0007669"/>
    <property type="project" value="TreeGrafter"/>
</dbReference>
<reference evidence="2 3" key="1">
    <citation type="submission" date="2019-11" db="EMBL/GenBank/DDBJ databases">
        <title>Nocardia sp. nov. CT2-14 isolated from soil.</title>
        <authorList>
            <person name="Kanchanasin P."/>
            <person name="Tanasupawat S."/>
            <person name="Yuki M."/>
            <person name="Kudo T."/>
        </authorList>
    </citation>
    <scope>NUCLEOTIDE SEQUENCE [LARGE SCALE GENOMIC DNA]</scope>
    <source>
        <strain evidence="2 3">CT2-14</strain>
    </source>
</reference>
<name>A0A6I3KWW2_9NOCA</name>
<dbReference type="PANTHER" id="PTHR48079">
    <property type="entry name" value="PROTEIN YEEZ"/>
    <property type="match status" value="1"/>
</dbReference>
<dbReference type="InterPro" id="IPR036291">
    <property type="entry name" value="NAD(P)-bd_dom_sf"/>
</dbReference>
<proteinExistence type="predicted"/>
<keyword evidence="3" id="KW-1185">Reference proteome</keyword>
<dbReference type="SUPFAM" id="SSF51735">
    <property type="entry name" value="NAD(P)-binding Rossmann-fold domains"/>
    <property type="match status" value="1"/>
</dbReference>
<protein>
    <submittedName>
        <fullName evidence="2">NAD-dependent epimerase/dehydratase family protein</fullName>
    </submittedName>
</protein>
<dbReference type="Gene3D" id="3.40.50.720">
    <property type="entry name" value="NAD(P)-binding Rossmann-like Domain"/>
    <property type="match status" value="1"/>
</dbReference>
<accession>A0A6I3KWW2</accession>
<evidence type="ECO:0000313" key="2">
    <source>
        <dbReference type="EMBL" id="MTE13368.1"/>
    </source>
</evidence>
<evidence type="ECO:0000313" key="3">
    <source>
        <dbReference type="Proteomes" id="UP000432464"/>
    </source>
</evidence>
<dbReference type="CDD" id="cd05262">
    <property type="entry name" value="SDR_a7"/>
    <property type="match status" value="1"/>
</dbReference>
<dbReference type="InterPro" id="IPR001509">
    <property type="entry name" value="Epimerase_deHydtase"/>
</dbReference>
<dbReference type="PANTHER" id="PTHR48079:SF6">
    <property type="entry name" value="NAD(P)-BINDING DOMAIN-CONTAINING PROTEIN-RELATED"/>
    <property type="match status" value="1"/>
</dbReference>
<feature type="domain" description="NAD-dependent epimerase/dehydratase" evidence="1">
    <location>
        <begin position="3"/>
        <end position="215"/>
    </location>
</feature>